<keyword evidence="4" id="KW-1185">Reference proteome</keyword>
<accession>A0A1W0W8R5</accession>
<sequence length="85" mass="9446">MGQRYELSKIDIRKINLMYNCEDIDAENEPETISMPTTVTRTLKTADDSETDTFMHALAATTKNNLTKRPINVTPAAVANSNNGK</sequence>
<evidence type="ECO:0000313" key="4">
    <source>
        <dbReference type="Proteomes" id="UP000192578"/>
    </source>
</evidence>
<dbReference type="EMBL" id="MTYJ01000166">
    <property type="protein sequence ID" value="OQV11595.1"/>
    <property type="molecule type" value="Genomic_DNA"/>
</dbReference>
<dbReference type="GO" id="GO:0006508">
    <property type="term" value="P:proteolysis"/>
    <property type="evidence" value="ECO:0007669"/>
    <property type="project" value="InterPro"/>
</dbReference>
<comment type="caution">
    <text evidence="1">Lacks conserved residue(s) required for the propagation of feature annotation.</text>
</comment>
<proteinExistence type="predicted"/>
<dbReference type="PROSITE" id="PS51864">
    <property type="entry name" value="ASTACIN"/>
    <property type="match status" value="1"/>
</dbReference>
<dbReference type="AlphaFoldDB" id="A0A1W0W8R5"/>
<evidence type="ECO:0000313" key="3">
    <source>
        <dbReference type="EMBL" id="OQV11595.1"/>
    </source>
</evidence>
<evidence type="ECO:0000256" key="1">
    <source>
        <dbReference type="PROSITE-ProRule" id="PRU01211"/>
    </source>
</evidence>
<organism evidence="3 4">
    <name type="scientific">Hypsibius exemplaris</name>
    <name type="common">Freshwater tardigrade</name>
    <dbReference type="NCBI Taxonomy" id="2072580"/>
    <lineage>
        <taxon>Eukaryota</taxon>
        <taxon>Metazoa</taxon>
        <taxon>Ecdysozoa</taxon>
        <taxon>Tardigrada</taxon>
        <taxon>Eutardigrada</taxon>
        <taxon>Parachela</taxon>
        <taxon>Hypsibioidea</taxon>
        <taxon>Hypsibiidae</taxon>
        <taxon>Hypsibius</taxon>
    </lineage>
</organism>
<dbReference type="Proteomes" id="UP000192578">
    <property type="component" value="Unassembled WGS sequence"/>
</dbReference>
<comment type="caution">
    <text evidence="3">The sequence shown here is derived from an EMBL/GenBank/DDBJ whole genome shotgun (WGS) entry which is preliminary data.</text>
</comment>
<feature type="domain" description="Peptidase M12A" evidence="2">
    <location>
        <begin position="1"/>
        <end position="22"/>
    </location>
</feature>
<dbReference type="InterPro" id="IPR001506">
    <property type="entry name" value="Peptidase_M12A"/>
</dbReference>
<name>A0A1W0W8R5_HYPEX</name>
<dbReference type="GO" id="GO:0004222">
    <property type="term" value="F:metalloendopeptidase activity"/>
    <property type="evidence" value="ECO:0007669"/>
    <property type="project" value="InterPro"/>
</dbReference>
<protein>
    <recommendedName>
        <fullName evidence="2">Peptidase M12A domain-containing protein</fullName>
    </recommendedName>
</protein>
<gene>
    <name evidence="3" type="ORF">BV898_14093</name>
</gene>
<evidence type="ECO:0000259" key="2">
    <source>
        <dbReference type="PROSITE" id="PS51864"/>
    </source>
</evidence>
<reference evidence="4" key="1">
    <citation type="submission" date="2017-01" db="EMBL/GenBank/DDBJ databases">
        <title>Comparative genomics of anhydrobiosis in the tardigrade Hypsibius dujardini.</title>
        <authorList>
            <person name="Yoshida Y."/>
            <person name="Koutsovoulos G."/>
            <person name="Laetsch D."/>
            <person name="Stevens L."/>
            <person name="Kumar S."/>
            <person name="Horikawa D."/>
            <person name="Ishino K."/>
            <person name="Komine S."/>
            <person name="Tomita M."/>
            <person name="Blaxter M."/>
            <person name="Arakawa K."/>
        </authorList>
    </citation>
    <scope>NUCLEOTIDE SEQUENCE [LARGE SCALE GENOMIC DNA]</scope>
    <source>
        <strain evidence="4">Z151</strain>
    </source>
</reference>